<keyword evidence="3" id="KW-0732">Signal</keyword>
<proteinExistence type="inferred from homology"/>
<sequence length="254" mass="27190">MELGSHHVSTGFVSSPAAVSGLSGVYATSLEGIGVRVGWAQNSNNLPASIGGGEIMHGSRPRREIPRNHYAPAQRFWVQLVKTNDNPSSGALYVNSVRIYYDNELTNELTFSPTQLVFTKKGCSLRTPDTTVTLPTTNLHHFTGVGSTAREKAFSLNLDCDPDIRISYRVDGLHEAGSVLKNVIGRDMARGIGVQLLKGNGGAPLALGVRNEHLNTGTAGGPSAIPLVARYYQLEPTVSPGQVLTTATLTLFYE</sequence>
<dbReference type="Gene3D" id="2.60.40.3310">
    <property type="match status" value="1"/>
</dbReference>
<dbReference type="EMBL" id="AP023081">
    <property type="protein sequence ID" value="BCD86192.1"/>
    <property type="molecule type" value="Genomic_DNA"/>
</dbReference>
<evidence type="ECO:0000256" key="2">
    <source>
        <dbReference type="ARBA" id="ARBA00006671"/>
    </source>
</evidence>
<evidence type="ECO:0000256" key="1">
    <source>
        <dbReference type="ARBA" id="ARBA00004561"/>
    </source>
</evidence>
<feature type="domain" description="Fimbrial-type adhesion" evidence="5">
    <location>
        <begin position="120"/>
        <end position="253"/>
    </location>
</feature>
<keyword evidence="7" id="KW-1185">Reference proteome</keyword>
<evidence type="ECO:0000256" key="4">
    <source>
        <dbReference type="ARBA" id="ARBA00023263"/>
    </source>
</evidence>
<dbReference type="Pfam" id="PF00419">
    <property type="entry name" value="Fimbrial"/>
    <property type="match status" value="1"/>
</dbReference>
<evidence type="ECO:0000256" key="3">
    <source>
        <dbReference type="ARBA" id="ARBA00022729"/>
    </source>
</evidence>
<dbReference type="Gene3D" id="2.60.40.1090">
    <property type="entry name" value="Fimbrial-type adhesion domain"/>
    <property type="match status" value="1"/>
</dbReference>
<comment type="subcellular location">
    <subcellularLocation>
        <location evidence="1">Fimbrium</location>
    </subcellularLocation>
</comment>
<dbReference type="PANTHER" id="PTHR33420:SF12">
    <property type="entry name" value="FIMBRIN-LIKE PROTEIN FIMI-RELATED"/>
    <property type="match status" value="1"/>
</dbReference>
<dbReference type="InterPro" id="IPR000259">
    <property type="entry name" value="Adhesion_dom_fimbrial"/>
</dbReference>
<evidence type="ECO:0000313" key="6">
    <source>
        <dbReference type="EMBL" id="BCD86192.1"/>
    </source>
</evidence>
<dbReference type="InterPro" id="IPR050263">
    <property type="entry name" value="Bact_Fimbrial_Adh_Pro"/>
</dbReference>
<dbReference type="SUPFAM" id="SSF49401">
    <property type="entry name" value="Bacterial adhesins"/>
    <property type="match status" value="1"/>
</dbReference>
<name>A0ABM7L9E5_9PSED</name>
<dbReference type="Proteomes" id="UP001064896">
    <property type="component" value="Chromosome"/>
</dbReference>
<dbReference type="InterPro" id="IPR036937">
    <property type="entry name" value="Adhesion_dom_fimbrial_sf"/>
</dbReference>
<dbReference type="InterPro" id="IPR008966">
    <property type="entry name" value="Adhesion_dom_sf"/>
</dbReference>
<dbReference type="PANTHER" id="PTHR33420">
    <property type="entry name" value="FIMBRIAL SUBUNIT ELFA-RELATED"/>
    <property type="match status" value="1"/>
</dbReference>
<protein>
    <recommendedName>
        <fullName evidence="5">Fimbrial-type adhesion domain-containing protein</fullName>
    </recommendedName>
</protein>
<accession>A0ABM7L9E5</accession>
<evidence type="ECO:0000259" key="5">
    <source>
        <dbReference type="Pfam" id="PF00419"/>
    </source>
</evidence>
<comment type="similarity">
    <text evidence="2">Belongs to the fimbrial protein family.</text>
</comment>
<reference evidence="6" key="1">
    <citation type="submission" date="2020-05" db="EMBL/GenBank/DDBJ databases">
        <title>Complete genome sequence of Pseudomonas sp. Sm006.</title>
        <authorList>
            <person name="Takeuchi K."/>
            <person name="Someya N."/>
        </authorList>
    </citation>
    <scope>NUCLEOTIDE SEQUENCE</scope>
    <source>
        <strain evidence="6">Sm006</strain>
    </source>
</reference>
<organism evidence="6 7">
    <name type="scientific">Pseudomonas solani</name>
    <dbReference type="NCBI Taxonomy" id="2731552"/>
    <lineage>
        <taxon>Bacteria</taxon>
        <taxon>Pseudomonadati</taxon>
        <taxon>Pseudomonadota</taxon>
        <taxon>Gammaproteobacteria</taxon>
        <taxon>Pseudomonadales</taxon>
        <taxon>Pseudomonadaceae</taxon>
        <taxon>Pseudomonas</taxon>
    </lineage>
</organism>
<gene>
    <name evidence="6" type="ORF">PSm6_25990</name>
</gene>
<keyword evidence="4" id="KW-0281">Fimbrium</keyword>
<evidence type="ECO:0000313" key="7">
    <source>
        <dbReference type="Proteomes" id="UP001064896"/>
    </source>
</evidence>